<dbReference type="InterPro" id="IPR036259">
    <property type="entry name" value="MFS_trans_sf"/>
</dbReference>
<dbReference type="Proteomes" id="UP000001294">
    <property type="component" value="Unassembled WGS sequence"/>
</dbReference>
<dbReference type="EMBL" id="DS995906">
    <property type="protein sequence ID" value="EEA19082.1"/>
    <property type="molecule type" value="Genomic_DNA"/>
</dbReference>
<dbReference type="PANTHER" id="PTHR43791:SF104">
    <property type="entry name" value="MAJOR FACILITATOR SUPERFAMILY (MFS) PROFILE DOMAIN-CONTAINING PROTEIN-RELATED"/>
    <property type="match status" value="1"/>
</dbReference>
<dbReference type="SUPFAM" id="SSF103473">
    <property type="entry name" value="MFS general substrate transporter"/>
    <property type="match status" value="1"/>
</dbReference>
<dbReference type="Pfam" id="PF07690">
    <property type="entry name" value="MFS_1"/>
    <property type="match status" value="1"/>
</dbReference>
<dbReference type="OrthoDB" id="1935484at2759"/>
<comment type="subcellular location">
    <subcellularLocation>
        <location evidence="1">Membrane</location>
        <topology evidence="1">Multi-pass membrane protein</topology>
    </subcellularLocation>
</comment>
<feature type="compositionally biased region" description="Low complexity" evidence="6">
    <location>
        <begin position="9"/>
        <end position="37"/>
    </location>
</feature>
<keyword evidence="3 7" id="KW-0812">Transmembrane</keyword>
<keyword evidence="5 7" id="KW-0472">Membrane</keyword>
<evidence type="ECO:0000256" key="4">
    <source>
        <dbReference type="ARBA" id="ARBA00022989"/>
    </source>
</evidence>
<name>B6QVW9_TALMQ</name>
<evidence type="ECO:0000256" key="3">
    <source>
        <dbReference type="ARBA" id="ARBA00022692"/>
    </source>
</evidence>
<sequence length="557" mass="63102">MSDKSELPVNSRYVSSSSDNSEPEYAGTTTTTAGLGGEALEALRNRVSGGDATFDQTEDPRYYKPVDTYEGIHRWDPEFQWEEWEEKKIVRKIDLRICTFACLTFFALQLDRGNLVQATSDNMLTDLGLTTNDYNTGNTIFYVCFLFAELPSQLISKRLGPDRWIPIQMVSWSLIASCQAFLTGRSTFFATRASLGLFEGGFIPDTILFLSYWYTSKELPVRLSFFWSAYEMTAIIGAFLAFGFLHIHTNTGTGQWRYLFALEGLITGVIGIFAAFYMPASPTQTAGRFRGKSGWFSEREEKIMVNRVIRDDPSKGSMHNRQAITPKLLLEALFDYDMWPIYILGLVWLIPTNPVNSYLSLELRSLGFDTFKTNLLTIPAYAMFILNLGLFTWLSEKLNQRLLLGAFAEIWNLIFLIALEVLPANKSTWSRYVLLILLIGSPYMHAVIVAMTSRNSGSVRTRTIASAVYNMTVQASGIIGTNIYRSDDAPLYLRGNKVLIGIASLSLFLFLFAKVYYDLKNHYRARKWNAMSSEARDAYLAANKDSGNKRLDFRFIS</sequence>
<protein>
    <submittedName>
        <fullName evidence="9">Transporter, putative</fullName>
    </submittedName>
</protein>
<evidence type="ECO:0000313" key="9">
    <source>
        <dbReference type="EMBL" id="EEA19082.1"/>
    </source>
</evidence>
<gene>
    <name evidence="9" type="ORF">PMAA_013450</name>
</gene>
<feature type="transmembrane region" description="Helical" evidence="7">
    <location>
        <begin position="339"/>
        <end position="361"/>
    </location>
</feature>
<organism evidence="9 10">
    <name type="scientific">Talaromyces marneffei (strain ATCC 18224 / CBS 334.59 / QM 7333)</name>
    <name type="common">Penicillium marneffei</name>
    <dbReference type="NCBI Taxonomy" id="441960"/>
    <lineage>
        <taxon>Eukaryota</taxon>
        <taxon>Fungi</taxon>
        <taxon>Dikarya</taxon>
        <taxon>Ascomycota</taxon>
        <taxon>Pezizomycotina</taxon>
        <taxon>Eurotiomycetes</taxon>
        <taxon>Eurotiomycetidae</taxon>
        <taxon>Eurotiales</taxon>
        <taxon>Trichocomaceae</taxon>
        <taxon>Talaromyces</taxon>
        <taxon>Talaromyces sect. Talaromyces</taxon>
    </lineage>
</organism>
<dbReference type="PhylomeDB" id="B6QVW9"/>
<dbReference type="AlphaFoldDB" id="B6QVW9"/>
<dbReference type="FunFam" id="1.20.1250.20:FF:000247">
    <property type="entry name" value="MFS general substrate transporter"/>
    <property type="match status" value="1"/>
</dbReference>
<feature type="transmembrane region" description="Helical" evidence="7">
    <location>
        <begin position="226"/>
        <end position="247"/>
    </location>
</feature>
<proteinExistence type="predicted"/>
<dbReference type="PROSITE" id="PS50850">
    <property type="entry name" value="MFS"/>
    <property type="match status" value="1"/>
</dbReference>
<evidence type="ECO:0000256" key="1">
    <source>
        <dbReference type="ARBA" id="ARBA00004141"/>
    </source>
</evidence>
<keyword evidence="4 7" id="KW-1133">Transmembrane helix</keyword>
<evidence type="ECO:0000313" key="10">
    <source>
        <dbReference type="Proteomes" id="UP000001294"/>
    </source>
</evidence>
<evidence type="ECO:0000256" key="6">
    <source>
        <dbReference type="SAM" id="MobiDB-lite"/>
    </source>
</evidence>
<dbReference type="GO" id="GO:0016020">
    <property type="term" value="C:membrane"/>
    <property type="evidence" value="ECO:0007669"/>
    <property type="project" value="UniProtKB-SubCell"/>
</dbReference>
<dbReference type="PANTHER" id="PTHR43791">
    <property type="entry name" value="PERMEASE-RELATED"/>
    <property type="match status" value="1"/>
</dbReference>
<dbReference type="HOGENOM" id="CLU_001265_2_0_1"/>
<feature type="transmembrane region" description="Helical" evidence="7">
    <location>
        <begin position="259"/>
        <end position="278"/>
    </location>
</feature>
<feature type="transmembrane region" description="Helical" evidence="7">
    <location>
        <begin position="195"/>
        <end position="214"/>
    </location>
</feature>
<evidence type="ECO:0000259" key="8">
    <source>
        <dbReference type="PROSITE" id="PS50850"/>
    </source>
</evidence>
<feature type="transmembrane region" description="Helical" evidence="7">
    <location>
        <begin position="431"/>
        <end position="451"/>
    </location>
</feature>
<accession>B6QVW9</accession>
<dbReference type="VEuPathDB" id="FungiDB:PMAA_013450"/>
<dbReference type="InterPro" id="IPR020846">
    <property type="entry name" value="MFS_dom"/>
</dbReference>
<feature type="domain" description="Major facilitator superfamily (MFS) profile" evidence="8">
    <location>
        <begin position="97"/>
        <end position="521"/>
    </location>
</feature>
<dbReference type="InterPro" id="IPR011701">
    <property type="entry name" value="MFS"/>
</dbReference>
<keyword evidence="2" id="KW-0813">Transport</keyword>
<dbReference type="Gene3D" id="1.20.1250.20">
    <property type="entry name" value="MFS general substrate transporter like domains"/>
    <property type="match status" value="1"/>
</dbReference>
<feature type="region of interest" description="Disordered" evidence="6">
    <location>
        <begin position="1"/>
        <end position="37"/>
    </location>
</feature>
<feature type="transmembrane region" description="Helical" evidence="7">
    <location>
        <begin position="400"/>
        <end position="419"/>
    </location>
</feature>
<reference evidence="10" key="1">
    <citation type="journal article" date="2015" name="Genome Announc.">
        <title>Genome sequence of the AIDS-associated pathogen Penicillium marneffei (ATCC18224) and its near taxonomic relative Talaromyces stipitatus (ATCC10500).</title>
        <authorList>
            <person name="Nierman W.C."/>
            <person name="Fedorova-Abrams N.D."/>
            <person name="Andrianopoulos A."/>
        </authorList>
    </citation>
    <scope>NUCLEOTIDE SEQUENCE [LARGE SCALE GENOMIC DNA]</scope>
    <source>
        <strain evidence="10">ATCC 18224 / CBS 334.59 / QM 7333</strain>
    </source>
</reference>
<dbReference type="GO" id="GO:0022857">
    <property type="term" value="F:transmembrane transporter activity"/>
    <property type="evidence" value="ECO:0007669"/>
    <property type="project" value="InterPro"/>
</dbReference>
<dbReference type="FunFam" id="1.20.1250.20:FF:000106">
    <property type="entry name" value="MFS transporter, putative"/>
    <property type="match status" value="1"/>
</dbReference>
<feature type="transmembrane region" description="Helical" evidence="7">
    <location>
        <begin position="498"/>
        <end position="517"/>
    </location>
</feature>
<evidence type="ECO:0000256" key="5">
    <source>
        <dbReference type="ARBA" id="ARBA00023136"/>
    </source>
</evidence>
<feature type="transmembrane region" description="Helical" evidence="7">
    <location>
        <begin position="373"/>
        <end position="394"/>
    </location>
</feature>
<keyword evidence="10" id="KW-1185">Reference proteome</keyword>
<evidence type="ECO:0000256" key="7">
    <source>
        <dbReference type="SAM" id="Phobius"/>
    </source>
</evidence>
<evidence type="ECO:0000256" key="2">
    <source>
        <dbReference type="ARBA" id="ARBA00022448"/>
    </source>
</evidence>